<dbReference type="Gene3D" id="3.40.50.2300">
    <property type="match status" value="1"/>
</dbReference>
<evidence type="ECO:0000256" key="2">
    <source>
        <dbReference type="SAM" id="Coils"/>
    </source>
</evidence>
<keyword evidence="2" id="KW-0175">Coiled coil</keyword>
<dbReference type="SUPFAM" id="SSF109604">
    <property type="entry name" value="HD-domain/PDEase-like"/>
    <property type="match status" value="1"/>
</dbReference>
<dbReference type="SMART" id="SM00448">
    <property type="entry name" value="REC"/>
    <property type="match status" value="1"/>
</dbReference>
<evidence type="ECO:0000259" key="3">
    <source>
        <dbReference type="PROSITE" id="PS50110"/>
    </source>
</evidence>
<dbReference type="OrthoDB" id="9763857at2"/>
<dbReference type="CDD" id="cd00077">
    <property type="entry name" value="HDc"/>
    <property type="match status" value="1"/>
</dbReference>
<keyword evidence="7" id="KW-1185">Reference proteome</keyword>
<dbReference type="InterPro" id="IPR037522">
    <property type="entry name" value="HD_GYP_dom"/>
</dbReference>
<dbReference type="PANTHER" id="PTHR45228">
    <property type="entry name" value="CYCLIC DI-GMP PHOSPHODIESTERASE TM_0186-RELATED"/>
    <property type="match status" value="1"/>
</dbReference>
<dbReference type="RefSeq" id="WP_091192826.1">
    <property type="nucleotide sequence ID" value="NZ_FOVE01000007.1"/>
</dbReference>
<sequence length="446" mass="49940">MTEDACGVQPETPATLLLVDDEASILSSLRRLFRSEGYRILTAESGAKGLEILEQEKVDLIISDMRMPEMDGAAFLGKVKERWPRIVRILLTGYADITSTIAAINQGEIYRYIAKPWDDTDIILNVRQALEQNRLKAENERLQALTEKQNHELRQLNEGLEALVEQRTGELRQTVSFLELAQQNLKKSYLNTVKVFSGLLEMRNKNLSGHSRRVADHARKLAIRAGLNESDVQDVVFAALLHDIGKMALPDRLLEKPFYNLTMEDQAEVMKHSVKGEMALMAIEQLQTPAKLIRAHHERFDGNGYPDRLAGFGIPMGARILAIANEFDALQAGTLQNKKLSEAEARAWLVEGKGKRYDPALVDLFNETKSAIAETREPEIAIKSYQLRPGLVLARDLVSGEGYLLLARGHALTDSLIEQIRQFEKSEGASLTIYVRPPTGAKEKTS</sequence>
<dbReference type="InterPro" id="IPR006674">
    <property type="entry name" value="HD_domain"/>
</dbReference>
<evidence type="ECO:0000313" key="7">
    <source>
        <dbReference type="Proteomes" id="UP000242869"/>
    </source>
</evidence>
<dbReference type="Gene3D" id="1.10.3210.10">
    <property type="entry name" value="Hypothetical protein af1432"/>
    <property type="match status" value="1"/>
</dbReference>
<dbReference type="STRING" id="83765.SAMN05660284_01241"/>
<dbReference type="EMBL" id="FOVE01000007">
    <property type="protein sequence ID" value="SFN33670.1"/>
    <property type="molecule type" value="Genomic_DNA"/>
</dbReference>
<keyword evidence="1" id="KW-0597">Phosphoprotein</keyword>
<dbReference type="PROSITE" id="PS50110">
    <property type="entry name" value="RESPONSE_REGULATORY"/>
    <property type="match status" value="1"/>
</dbReference>
<dbReference type="PANTHER" id="PTHR45228:SF8">
    <property type="entry name" value="TWO-COMPONENT RESPONSE REGULATOR-RELATED"/>
    <property type="match status" value="1"/>
</dbReference>
<organism evidence="6 7">
    <name type="scientific">Formivibrio citricus</name>
    <dbReference type="NCBI Taxonomy" id="83765"/>
    <lineage>
        <taxon>Bacteria</taxon>
        <taxon>Pseudomonadati</taxon>
        <taxon>Pseudomonadota</taxon>
        <taxon>Betaproteobacteria</taxon>
        <taxon>Neisseriales</taxon>
        <taxon>Chitinibacteraceae</taxon>
        <taxon>Formivibrio</taxon>
    </lineage>
</organism>
<accession>A0A1I4Y843</accession>
<name>A0A1I4Y843_9NEIS</name>
<dbReference type="Proteomes" id="UP000242869">
    <property type="component" value="Unassembled WGS sequence"/>
</dbReference>
<feature type="coiled-coil region" evidence="2">
    <location>
        <begin position="127"/>
        <end position="166"/>
    </location>
</feature>
<feature type="domain" description="HD-GYP" evidence="5">
    <location>
        <begin position="185"/>
        <end position="381"/>
    </location>
</feature>
<evidence type="ECO:0000259" key="5">
    <source>
        <dbReference type="PROSITE" id="PS51832"/>
    </source>
</evidence>
<evidence type="ECO:0000256" key="1">
    <source>
        <dbReference type="PROSITE-ProRule" id="PRU00169"/>
    </source>
</evidence>
<dbReference type="InterPro" id="IPR052020">
    <property type="entry name" value="Cyclic_di-GMP/3'3'-cGAMP_PDE"/>
</dbReference>
<dbReference type="GO" id="GO:0008081">
    <property type="term" value="F:phosphoric diester hydrolase activity"/>
    <property type="evidence" value="ECO:0007669"/>
    <property type="project" value="UniProtKB-ARBA"/>
</dbReference>
<protein>
    <submittedName>
        <fullName evidence="6">Response regulator c-di-GMP phosphodiesterase, RpfG family, contains REC and HD-GYP domains</fullName>
    </submittedName>
</protein>
<dbReference type="InterPro" id="IPR011006">
    <property type="entry name" value="CheY-like_superfamily"/>
</dbReference>
<dbReference type="SUPFAM" id="SSF52172">
    <property type="entry name" value="CheY-like"/>
    <property type="match status" value="1"/>
</dbReference>
<dbReference type="GO" id="GO:0000160">
    <property type="term" value="P:phosphorelay signal transduction system"/>
    <property type="evidence" value="ECO:0007669"/>
    <property type="project" value="InterPro"/>
</dbReference>
<dbReference type="Pfam" id="PF00072">
    <property type="entry name" value="Response_reg"/>
    <property type="match status" value="1"/>
</dbReference>
<dbReference type="PROSITE" id="PS51831">
    <property type="entry name" value="HD"/>
    <property type="match status" value="1"/>
</dbReference>
<gene>
    <name evidence="6" type="ORF">SAMN05660284_01241</name>
</gene>
<reference evidence="7" key="1">
    <citation type="submission" date="2016-10" db="EMBL/GenBank/DDBJ databases">
        <authorList>
            <person name="Varghese N."/>
            <person name="Submissions S."/>
        </authorList>
    </citation>
    <scope>NUCLEOTIDE SEQUENCE [LARGE SCALE GENOMIC DNA]</scope>
    <source>
        <strain evidence="7">DSM 6150</strain>
    </source>
</reference>
<evidence type="ECO:0000313" key="6">
    <source>
        <dbReference type="EMBL" id="SFN33670.1"/>
    </source>
</evidence>
<dbReference type="PROSITE" id="PS51832">
    <property type="entry name" value="HD_GYP"/>
    <property type="match status" value="1"/>
</dbReference>
<feature type="modified residue" description="4-aspartylphosphate" evidence="1">
    <location>
        <position position="64"/>
    </location>
</feature>
<dbReference type="Pfam" id="PF13487">
    <property type="entry name" value="HD_5"/>
    <property type="match status" value="1"/>
</dbReference>
<dbReference type="AlphaFoldDB" id="A0A1I4Y843"/>
<dbReference type="InterPro" id="IPR003607">
    <property type="entry name" value="HD/PDEase_dom"/>
</dbReference>
<dbReference type="InterPro" id="IPR001789">
    <property type="entry name" value="Sig_transdc_resp-reg_receiver"/>
</dbReference>
<feature type="domain" description="Response regulatory" evidence="3">
    <location>
        <begin position="15"/>
        <end position="130"/>
    </location>
</feature>
<dbReference type="SMART" id="SM00471">
    <property type="entry name" value="HDc"/>
    <property type="match status" value="1"/>
</dbReference>
<evidence type="ECO:0000259" key="4">
    <source>
        <dbReference type="PROSITE" id="PS51831"/>
    </source>
</evidence>
<feature type="domain" description="HD" evidence="4">
    <location>
        <begin position="207"/>
        <end position="330"/>
    </location>
</feature>
<dbReference type="CDD" id="cd17569">
    <property type="entry name" value="REC_HupR-like"/>
    <property type="match status" value="1"/>
</dbReference>
<proteinExistence type="predicted"/>